<evidence type="ECO:0000313" key="3">
    <source>
        <dbReference type="EMBL" id="SIO13856.1"/>
    </source>
</evidence>
<evidence type="ECO:0000313" key="4">
    <source>
        <dbReference type="Proteomes" id="UP000185003"/>
    </source>
</evidence>
<feature type="compositionally biased region" description="Basic and acidic residues" evidence="1">
    <location>
        <begin position="353"/>
        <end position="397"/>
    </location>
</feature>
<feature type="chain" id="PRO_5012048702" evidence="2">
    <location>
        <begin position="23"/>
        <end position="459"/>
    </location>
</feature>
<feature type="compositionally biased region" description="Polar residues" evidence="1">
    <location>
        <begin position="400"/>
        <end position="410"/>
    </location>
</feature>
<keyword evidence="4" id="KW-1185">Reference proteome</keyword>
<sequence length="459" mass="53028">MRIIHSLPAVLVSLMLTTGVQAQDETGLPGDNFSLEGALEMFKKAQNPGEFEKMLNTKENGVNNLDLNQDGDIDYIRVVNKKDGDIQLFVLQALVSPSESQDVAVIELEKTADDHAVIQIVGDEDIYGVSKLVEPSDDDQVTAFDETLSDRPHGPNAAFAPSGLVVNVWFWPSVRFVFAPHYAIWVSPWRWYHYPTWWRPWRPLAWDIYEPICYRYRPRYVIVHTHRIVRAPYIYRPMRVYSRSVYDRNRVVVTNYRNNYRSAPSRANGMDRNVPSRQFDRNGVNRSAPSRQFDRSPAVADRSTPSRQFDRSPDINRSTPSRQFDRNPDIDRSTPSRQFDRSPDINRSTPSRQFDRSPDVNRSTPSREFDRSTPITRPERRVDRSPENVTSPRREYNRNAAPQRQYNPGPQRSFDRSPRSVDRPQRSFDRSSHSISRPQGGQSAPQRGGEHGRSARQRS</sequence>
<feature type="compositionally biased region" description="Basic and acidic residues" evidence="1">
    <location>
        <begin position="323"/>
        <end position="344"/>
    </location>
</feature>
<protein>
    <submittedName>
        <fullName evidence="3">Uncharacterized protein</fullName>
    </submittedName>
</protein>
<gene>
    <name evidence="3" type="ORF">SAMN04488055_3129</name>
</gene>
<dbReference type="OrthoDB" id="939585at2"/>
<feature type="signal peptide" evidence="2">
    <location>
        <begin position="1"/>
        <end position="22"/>
    </location>
</feature>
<reference evidence="3 4" key="1">
    <citation type="submission" date="2016-11" db="EMBL/GenBank/DDBJ databases">
        <authorList>
            <person name="Jaros S."/>
            <person name="Januszkiewicz K."/>
            <person name="Wedrychowicz H."/>
        </authorList>
    </citation>
    <scope>NUCLEOTIDE SEQUENCE [LARGE SCALE GENOMIC DNA]</scope>
    <source>
        <strain evidence="3 4">DSM 24787</strain>
    </source>
</reference>
<dbReference type="STRING" id="536979.SAMN04488055_3129"/>
<organism evidence="3 4">
    <name type="scientific">Chitinophaga niabensis</name>
    <dbReference type="NCBI Taxonomy" id="536979"/>
    <lineage>
        <taxon>Bacteria</taxon>
        <taxon>Pseudomonadati</taxon>
        <taxon>Bacteroidota</taxon>
        <taxon>Chitinophagia</taxon>
        <taxon>Chitinophagales</taxon>
        <taxon>Chitinophagaceae</taxon>
        <taxon>Chitinophaga</taxon>
    </lineage>
</organism>
<accession>A0A1N6H272</accession>
<proteinExistence type="predicted"/>
<name>A0A1N6H272_9BACT</name>
<dbReference type="EMBL" id="FSRA01000001">
    <property type="protein sequence ID" value="SIO13856.1"/>
    <property type="molecule type" value="Genomic_DNA"/>
</dbReference>
<feature type="compositionally biased region" description="Basic and acidic residues" evidence="1">
    <location>
        <begin position="413"/>
        <end position="432"/>
    </location>
</feature>
<evidence type="ECO:0000256" key="1">
    <source>
        <dbReference type="SAM" id="MobiDB-lite"/>
    </source>
</evidence>
<keyword evidence="2" id="KW-0732">Signal</keyword>
<feature type="compositionally biased region" description="Polar residues" evidence="1">
    <location>
        <begin position="433"/>
        <end position="445"/>
    </location>
</feature>
<dbReference type="RefSeq" id="WP_143197462.1">
    <property type="nucleotide sequence ID" value="NZ_FSRA01000001.1"/>
</dbReference>
<dbReference type="Proteomes" id="UP000185003">
    <property type="component" value="Unassembled WGS sequence"/>
</dbReference>
<evidence type="ECO:0000256" key="2">
    <source>
        <dbReference type="SAM" id="SignalP"/>
    </source>
</evidence>
<feature type="region of interest" description="Disordered" evidence="1">
    <location>
        <begin position="262"/>
        <end position="459"/>
    </location>
</feature>
<dbReference type="AlphaFoldDB" id="A0A1N6H272"/>